<name>A0A0M2NHZ7_9FIRM</name>
<evidence type="ECO:0000313" key="2">
    <source>
        <dbReference type="EMBL" id="KKI52159.1"/>
    </source>
</evidence>
<dbReference type="Proteomes" id="UP000034076">
    <property type="component" value="Unassembled WGS sequence"/>
</dbReference>
<keyword evidence="2" id="KW-0378">Hydrolase</keyword>
<dbReference type="Pfam" id="PF02810">
    <property type="entry name" value="SEC-C"/>
    <property type="match status" value="1"/>
</dbReference>
<dbReference type="OrthoDB" id="5872at2"/>
<protein>
    <submittedName>
        <fullName evidence="2">Protein export cytoplasm protein SecA ATPase RNA helicase</fullName>
    </submittedName>
</protein>
<dbReference type="SUPFAM" id="SSF103642">
    <property type="entry name" value="Sec-C motif"/>
    <property type="match status" value="1"/>
</dbReference>
<keyword evidence="2" id="KW-0067">ATP-binding</keyword>
<feature type="compositionally biased region" description="Basic residues" evidence="1">
    <location>
        <begin position="157"/>
        <end position="167"/>
    </location>
</feature>
<evidence type="ECO:0000256" key="1">
    <source>
        <dbReference type="SAM" id="MobiDB-lite"/>
    </source>
</evidence>
<dbReference type="InterPro" id="IPR004027">
    <property type="entry name" value="SEC_C_motif"/>
</dbReference>
<dbReference type="RefSeq" id="WP_046442184.1">
    <property type="nucleotide sequence ID" value="NZ_CAUERS010000126.1"/>
</dbReference>
<dbReference type="AlphaFoldDB" id="A0A0M2NHZ7"/>
<keyword evidence="2" id="KW-0547">Nucleotide-binding</keyword>
<accession>A0A0M2NHZ7</accession>
<dbReference type="Gene3D" id="3.10.450.50">
    <property type="match status" value="1"/>
</dbReference>
<dbReference type="PANTHER" id="PTHR33747">
    <property type="entry name" value="UPF0225 PROTEIN SCO1677"/>
    <property type="match status" value="1"/>
</dbReference>
<feature type="region of interest" description="Disordered" evidence="1">
    <location>
        <begin position="141"/>
        <end position="167"/>
    </location>
</feature>
<gene>
    <name evidence="2" type="ORF">CHK_0267</name>
</gene>
<dbReference type="GO" id="GO:0004386">
    <property type="term" value="F:helicase activity"/>
    <property type="evidence" value="ECO:0007669"/>
    <property type="project" value="UniProtKB-KW"/>
</dbReference>
<sequence length="167" mass="19361">MALYEQWKQLAQMAQTPQQQQAFWDDYFAAEADVYEKILDDTSIIYEGTEKEVAGQFEMDPVVFCGFIDGINTSLKKEIDIDSLEEDTPIKLDIDFEKLFFNMNDAKAKWLYTLPQWDKVLTKDKRDEITREWRASKQAVSEKTVGRNDPCPCGSGKKYKKCCGKDK</sequence>
<proteinExistence type="predicted"/>
<dbReference type="STRING" id="270498.CHK_0267"/>
<dbReference type="EMBL" id="LAYJ01000033">
    <property type="protein sequence ID" value="KKI52159.1"/>
    <property type="molecule type" value="Genomic_DNA"/>
</dbReference>
<dbReference type="NCBIfam" id="NF004088">
    <property type="entry name" value="PRK05590.1"/>
    <property type="match status" value="1"/>
</dbReference>
<dbReference type="PANTHER" id="PTHR33747:SF1">
    <property type="entry name" value="ADENYLATE CYCLASE-ASSOCIATED CAP C-TERMINAL DOMAIN-CONTAINING PROTEIN"/>
    <property type="match status" value="1"/>
</dbReference>
<organism evidence="2 3">
    <name type="scientific">Christensenella hongkongensis</name>
    <dbReference type="NCBI Taxonomy" id="270498"/>
    <lineage>
        <taxon>Bacteria</taxon>
        <taxon>Bacillati</taxon>
        <taxon>Bacillota</taxon>
        <taxon>Clostridia</taxon>
        <taxon>Christensenellales</taxon>
        <taxon>Christensenellaceae</taxon>
        <taxon>Christensenella</taxon>
    </lineage>
</organism>
<keyword evidence="2" id="KW-0347">Helicase</keyword>
<evidence type="ECO:0000313" key="3">
    <source>
        <dbReference type="Proteomes" id="UP000034076"/>
    </source>
</evidence>
<comment type="caution">
    <text evidence="2">The sequence shown here is derived from an EMBL/GenBank/DDBJ whole genome shotgun (WGS) entry which is preliminary data.</text>
</comment>
<keyword evidence="3" id="KW-1185">Reference proteome</keyword>
<reference evidence="2 3" key="1">
    <citation type="submission" date="2015-04" db="EMBL/GenBank/DDBJ databases">
        <title>Draft genome sequence of bacteremic isolate Catabacter hongkongensis type strain HKU16T.</title>
        <authorList>
            <person name="Lau S.K."/>
            <person name="Teng J.L."/>
            <person name="Huang Y."/>
            <person name="Curreem S.O."/>
            <person name="Tsui S.K."/>
            <person name="Woo P.C."/>
        </authorList>
    </citation>
    <scope>NUCLEOTIDE SEQUENCE [LARGE SCALE GENOMIC DNA]</scope>
    <source>
        <strain evidence="2 3">HKU16</strain>
    </source>
</reference>